<proteinExistence type="predicted"/>
<organism evidence="2">
    <name type="scientific">Capitella teleta</name>
    <name type="common">Polychaete worm</name>
    <dbReference type="NCBI Taxonomy" id="283909"/>
    <lineage>
        <taxon>Eukaryota</taxon>
        <taxon>Metazoa</taxon>
        <taxon>Spiralia</taxon>
        <taxon>Lophotrochozoa</taxon>
        <taxon>Annelida</taxon>
        <taxon>Polychaeta</taxon>
        <taxon>Sedentaria</taxon>
        <taxon>Scolecida</taxon>
        <taxon>Capitellidae</taxon>
        <taxon>Capitella</taxon>
    </lineage>
</organism>
<feature type="region of interest" description="Disordered" evidence="1">
    <location>
        <begin position="76"/>
        <end position="128"/>
    </location>
</feature>
<gene>
    <name evidence="2" type="ORF">CAPTEDRAFT_203952</name>
</gene>
<dbReference type="EMBL" id="KB310182">
    <property type="protein sequence ID" value="ELT92288.1"/>
    <property type="molecule type" value="Genomic_DNA"/>
</dbReference>
<accession>R7TEW1</accession>
<evidence type="ECO:0000313" key="3">
    <source>
        <dbReference type="EnsemblMetazoa" id="CapteP203952"/>
    </source>
</evidence>
<keyword evidence="4" id="KW-1185">Reference proteome</keyword>
<protein>
    <submittedName>
        <fullName evidence="2 3">Uncharacterized protein</fullName>
    </submittedName>
</protein>
<reference evidence="2 4" key="2">
    <citation type="journal article" date="2013" name="Nature">
        <title>Insights into bilaterian evolution from three spiralian genomes.</title>
        <authorList>
            <person name="Simakov O."/>
            <person name="Marletaz F."/>
            <person name="Cho S.J."/>
            <person name="Edsinger-Gonzales E."/>
            <person name="Havlak P."/>
            <person name="Hellsten U."/>
            <person name="Kuo D.H."/>
            <person name="Larsson T."/>
            <person name="Lv J."/>
            <person name="Arendt D."/>
            <person name="Savage R."/>
            <person name="Osoegawa K."/>
            <person name="de Jong P."/>
            <person name="Grimwood J."/>
            <person name="Chapman J.A."/>
            <person name="Shapiro H."/>
            <person name="Aerts A."/>
            <person name="Otillar R.P."/>
            <person name="Terry A.Y."/>
            <person name="Boore J.L."/>
            <person name="Grigoriev I.V."/>
            <person name="Lindberg D.R."/>
            <person name="Seaver E.C."/>
            <person name="Weisblat D.A."/>
            <person name="Putnam N.H."/>
            <person name="Rokhsar D.S."/>
        </authorList>
    </citation>
    <scope>NUCLEOTIDE SEQUENCE</scope>
    <source>
        <strain evidence="2 4">I ESC-2004</strain>
    </source>
</reference>
<sequence length="128" mass="14412">MQESIVKTVCNPHFRDLVAKLDQQNILLISDDYIHMMNYSGEPRVPRFSFISGKKKCARDWSLKWAGKAQGNSNGEVYVAPVLKKTKSRKRKQTPDTEPKKYKKAPAEEVVVSKSDNSGVDEPDGGFP</sequence>
<reference evidence="4" key="1">
    <citation type="submission" date="2012-12" db="EMBL/GenBank/DDBJ databases">
        <authorList>
            <person name="Hellsten U."/>
            <person name="Grimwood J."/>
            <person name="Chapman J.A."/>
            <person name="Shapiro H."/>
            <person name="Aerts A."/>
            <person name="Otillar R.P."/>
            <person name="Terry A.Y."/>
            <person name="Boore J.L."/>
            <person name="Simakov O."/>
            <person name="Marletaz F."/>
            <person name="Cho S.-J."/>
            <person name="Edsinger-Gonzales E."/>
            <person name="Havlak P."/>
            <person name="Kuo D.-H."/>
            <person name="Larsson T."/>
            <person name="Lv J."/>
            <person name="Arendt D."/>
            <person name="Savage R."/>
            <person name="Osoegawa K."/>
            <person name="de Jong P."/>
            <person name="Lindberg D.R."/>
            <person name="Seaver E.C."/>
            <person name="Weisblat D.A."/>
            <person name="Putnam N.H."/>
            <person name="Grigoriev I.V."/>
            <person name="Rokhsar D.S."/>
        </authorList>
    </citation>
    <scope>NUCLEOTIDE SEQUENCE</scope>
    <source>
        <strain evidence="4">I ESC-2004</strain>
    </source>
</reference>
<evidence type="ECO:0000256" key="1">
    <source>
        <dbReference type="SAM" id="MobiDB-lite"/>
    </source>
</evidence>
<reference evidence="3" key="3">
    <citation type="submission" date="2015-06" db="UniProtKB">
        <authorList>
            <consortium name="EnsemblMetazoa"/>
        </authorList>
    </citation>
    <scope>IDENTIFICATION</scope>
</reference>
<dbReference type="EMBL" id="AMQN01013387">
    <property type="status" value="NOT_ANNOTATED_CDS"/>
    <property type="molecule type" value="Genomic_DNA"/>
</dbReference>
<evidence type="ECO:0000313" key="4">
    <source>
        <dbReference type="Proteomes" id="UP000014760"/>
    </source>
</evidence>
<evidence type="ECO:0000313" key="2">
    <source>
        <dbReference type="EMBL" id="ELT92288.1"/>
    </source>
</evidence>
<dbReference type="EnsemblMetazoa" id="CapteT203952">
    <property type="protein sequence ID" value="CapteP203952"/>
    <property type="gene ID" value="CapteG203952"/>
</dbReference>
<feature type="compositionally biased region" description="Acidic residues" evidence="1">
    <location>
        <begin position="119"/>
        <end position="128"/>
    </location>
</feature>
<dbReference type="HOGENOM" id="CLU_1961674_0_0_1"/>
<name>R7TEW1_CAPTE</name>
<dbReference type="AlphaFoldDB" id="R7TEW1"/>
<dbReference type="Proteomes" id="UP000014760">
    <property type="component" value="Unassembled WGS sequence"/>
</dbReference>